<keyword evidence="2" id="KW-1185">Reference proteome</keyword>
<protein>
    <submittedName>
        <fullName evidence="1">Uncharacterized protein</fullName>
    </submittedName>
</protein>
<reference evidence="1" key="2">
    <citation type="submission" date="2020-06" db="EMBL/GenBank/DDBJ databases">
        <title>Helianthus annuus Genome sequencing and assembly Release 2.</title>
        <authorList>
            <person name="Gouzy J."/>
            <person name="Langlade N."/>
            <person name="Munos S."/>
        </authorList>
    </citation>
    <scope>NUCLEOTIDE SEQUENCE</scope>
    <source>
        <tissue evidence="1">Leaves</tissue>
    </source>
</reference>
<dbReference type="AlphaFoldDB" id="A0A9K3JT88"/>
<evidence type="ECO:0000313" key="1">
    <source>
        <dbReference type="EMBL" id="KAF5820862.1"/>
    </source>
</evidence>
<comment type="caution">
    <text evidence="1">The sequence shown here is derived from an EMBL/GenBank/DDBJ whole genome shotgun (WGS) entry which is preliminary data.</text>
</comment>
<reference evidence="1" key="1">
    <citation type="journal article" date="2017" name="Nature">
        <title>The sunflower genome provides insights into oil metabolism, flowering and Asterid evolution.</title>
        <authorList>
            <person name="Badouin H."/>
            <person name="Gouzy J."/>
            <person name="Grassa C.J."/>
            <person name="Murat F."/>
            <person name="Staton S.E."/>
            <person name="Cottret L."/>
            <person name="Lelandais-Briere C."/>
            <person name="Owens G.L."/>
            <person name="Carrere S."/>
            <person name="Mayjonade B."/>
            <person name="Legrand L."/>
            <person name="Gill N."/>
            <person name="Kane N.C."/>
            <person name="Bowers J.E."/>
            <person name="Hubner S."/>
            <person name="Bellec A."/>
            <person name="Berard A."/>
            <person name="Berges H."/>
            <person name="Blanchet N."/>
            <person name="Boniface M.C."/>
            <person name="Brunel D."/>
            <person name="Catrice O."/>
            <person name="Chaidir N."/>
            <person name="Claudel C."/>
            <person name="Donnadieu C."/>
            <person name="Faraut T."/>
            <person name="Fievet G."/>
            <person name="Helmstetter N."/>
            <person name="King M."/>
            <person name="Knapp S.J."/>
            <person name="Lai Z."/>
            <person name="Le Paslier M.C."/>
            <person name="Lippi Y."/>
            <person name="Lorenzon L."/>
            <person name="Mandel J.R."/>
            <person name="Marage G."/>
            <person name="Marchand G."/>
            <person name="Marquand E."/>
            <person name="Bret-Mestries E."/>
            <person name="Morien E."/>
            <person name="Nambeesan S."/>
            <person name="Nguyen T."/>
            <person name="Pegot-Espagnet P."/>
            <person name="Pouilly N."/>
            <person name="Raftis F."/>
            <person name="Sallet E."/>
            <person name="Schiex T."/>
            <person name="Thomas J."/>
            <person name="Vandecasteele C."/>
            <person name="Vares D."/>
            <person name="Vear F."/>
            <person name="Vautrin S."/>
            <person name="Crespi M."/>
            <person name="Mangin B."/>
            <person name="Burke J.M."/>
            <person name="Salse J."/>
            <person name="Munos S."/>
            <person name="Vincourt P."/>
            <person name="Rieseberg L.H."/>
            <person name="Langlade N.B."/>
        </authorList>
    </citation>
    <scope>NUCLEOTIDE SEQUENCE</scope>
    <source>
        <tissue evidence="1">Leaves</tissue>
    </source>
</reference>
<gene>
    <name evidence="1" type="ORF">HanXRQr2_Chr01g0007031</name>
</gene>
<dbReference type="Proteomes" id="UP000215914">
    <property type="component" value="Unassembled WGS sequence"/>
</dbReference>
<accession>A0A9K3JT88</accession>
<organism evidence="1 2">
    <name type="scientific">Helianthus annuus</name>
    <name type="common">Common sunflower</name>
    <dbReference type="NCBI Taxonomy" id="4232"/>
    <lineage>
        <taxon>Eukaryota</taxon>
        <taxon>Viridiplantae</taxon>
        <taxon>Streptophyta</taxon>
        <taxon>Embryophyta</taxon>
        <taxon>Tracheophyta</taxon>
        <taxon>Spermatophyta</taxon>
        <taxon>Magnoliopsida</taxon>
        <taxon>eudicotyledons</taxon>
        <taxon>Gunneridae</taxon>
        <taxon>Pentapetalae</taxon>
        <taxon>asterids</taxon>
        <taxon>campanulids</taxon>
        <taxon>Asterales</taxon>
        <taxon>Asteraceae</taxon>
        <taxon>Asteroideae</taxon>
        <taxon>Heliantheae alliance</taxon>
        <taxon>Heliantheae</taxon>
        <taxon>Helianthus</taxon>
    </lineage>
</organism>
<dbReference type="Gramene" id="mRNA:HanXRQr2_Chr01g0007031">
    <property type="protein sequence ID" value="CDS:HanXRQr2_Chr01g0007031.1"/>
    <property type="gene ID" value="HanXRQr2_Chr01g0007031"/>
</dbReference>
<proteinExistence type="predicted"/>
<dbReference type="EMBL" id="MNCJ02000316">
    <property type="protein sequence ID" value="KAF5820862.1"/>
    <property type="molecule type" value="Genomic_DNA"/>
</dbReference>
<evidence type="ECO:0000313" key="2">
    <source>
        <dbReference type="Proteomes" id="UP000215914"/>
    </source>
</evidence>
<name>A0A9K3JT88_HELAN</name>
<sequence>MLLKYLDIISLHKWRLKYMIKVLEDLSLFIHFQDILHIPKHIHILPFFH</sequence>